<dbReference type="NCBIfam" id="TIGR03345">
    <property type="entry name" value="VI_ClpV1"/>
    <property type="match status" value="1"/>
</dbReference>
<accession>A0A7G8BMN2</accession>
<reference evidence="10 11" key="1">
    <citation type="submission" date="2020-08" db="EMBL/GenBank/DDBJ databases">
        <title>Edaphobacter telluris sp. nov. and Acidobacterium dinghuensis sp. nov., two acidobacteria isolated from forest soil.</title>
        <authorList>
            <person name="Fu J."/>
            <person name="Qiu L."/>
        </authorList>
    </citation>
    <scope>NUCLEOTIDE SEQUENCE [LARGE SCALE GENOMIC DNA]</scope>
    <source>
        <strain evidence="10">4Y35</strain>
    </source>
</reference>
<organism evidence="10 11">
    <name type="scientific">Alloacidobacterium dinghuense</name>
    <dbReference type="NCBI Taxonomy" id="2763107"/>
    <lineage>
        <taxon>Bacteria</taxon>
        <taxon>Pseudomonadati</taxon>
        <taxon>Acidobacteriota</taxon>
        <taxon>Terriglobia</taxon>
        <taxon>Terriglobales</taxon>
        <taxon>Acidobacteriaceae</taxon>
        <taxon>Alloacidobacterium</taxon>
    </lineage>
</organism>
<dbReference type="InterPro" id="IPR041546">
    <property type="entry name" value="ClpA/ClpB_AAA_lid"/>
</dbReference>
<dbReference type="Gene3D" id="1.10.8.60">
    <property type="match status" value="1"/>
</dbReference>
<keyword evidence="1 5" id="KW-0677">Repeat</keyword>
<dbReference type="PANTHER" id="PTHR11638">
    <property type="entry name" value="ATP-DEPENDENT CLP PROTEASE"/>
    <property type="match status" value="1"/>
</dbReference>
<dbReference type="InterPro" id="IPR028299">
    <property type="entry name" value="ClpA/B_CS2"/>
</dbReference>
<dbReference type="Pfam" id="PF10431">
    <property type="entry name" value="ClpB_D2-small"/>
    <property type="match status" value="1"/>
</dbReference>
<dbReference type="Pfam" id="PF07724">
    <property type="entry name" value="AAA_2"/>
    <property type="match status" value="1"/>
</dbReference>
<protein>
    <submittedName>
        <fullName evidence="10">Type VI secretion system ATPase TssH</fullName>
    </submittedName>
</protein>
<dbReference type="GO" id="GO:0005737">
    <property type="term" value="C:cytoplasm"/>
    <property type="evidence" value="ECO:0007669"/>
    <property type="project" value="TreeGrafter"/>
</dbReference>
<dbReference type="SUPFAM" id="SSF52540">
    <property type="entry name" value="P-loop containing nucleoside triphosphate hydrolases"/>
    <property type="match status" value="2"/>
</dbReference>
<feature type="compositionally biased region" description="Low complexity" evidence="8">
    <location>
        <begin position="162"/>
        <end position="181"/>
    </location>
</feature>
<evidence type="ECO:0000256" key="1">
    <source>
        <dbReference type="ARBA" id="ARBA00022737"/>
    </source>
</evidence>
<dbReference type="KEGG" id="adin:H7849_07745"/>
<dbReference type="InterPro" id="IPR036628">
    <property type="entry name" value="Clp_N_dom_sf"/>
</dbReference>
<keyword evidence="7" id="KW-0175">Coiled coil</keyword>
<dbReference type="SUPFAM" id="SSF81923">
    <property type="entry name" value="Double Clp-N motif"/>
    <property type="match status" value="1"/>
</dbReference>
<dbReference type="InterPro" id="IPR027417">
    <property type="entry name" value="P-loop_NTPase"/>
</dbReference>
<name>A0A7G8BMN2_9BACT</name>
<dbReference type="Gene3D" id="3.40.50.300">
    <property type="entry name" value="P-loop containing nucleotide triphosphate hydrolases"/>
    <property type="match status" value="3"/>
</dbReference>
<dbReference type="GO" id="GO:0005524">
    <property type="term" value="F:ATP binding"/>
    <property type="evidence" value="ECO:0007669"/>
    <property type="project" value="UniProtKB-KW"/>
</dbReference>
<proteinExistence type="inferred from homology"/>
<dbReference type="InterPro" id="IPR003959">
    <property type="entry name" value="ATPase_AAA_core"/>
</dbReference>
<evidence type="ECO:0000256" key="3">
    <source>
        <dbReference type="ARBA" id="ARBA00022840"/>
    </source>
</evidence>
<dbReference type="InterPro" id="IPR050130">
    <property type="entry name" value="ClpA_ClpB"/>
</dbReference>
<keyword evidence="3 6" id="KW-0067">ATP-binding</keyword>
<dbReference type="InterPro" id="IPR017729">
    <property type="entry name" value="ATPase_T6SS_ClpV1"/>
</dbReference>
<dbReference type="PANTHER" id="PTHR11638:SF184">
    <property type="entry name" value="ATPASE WITH CHAPERONE ACTIVITY"/>
    <property type="match status" value="1"/>
</dbReference>
<dbReference type="PROSITE" id="PS51903">
    <property type="entry name" value="CLP_R"/>
    <property type="match status" value="1"/>
</dbReference>
<dbReference type="EMBL" id="CP060394">
    <property type="protein sequence ID" value="QNI33802.1"/>
    <property type="molecule type" value="Genomic_DNA"/>
</dbReference>
<dbReference type="Pfam" id="PF00004">
    <property type="entry name" value="AAA"/>
    <property type="match status" value="1"/>
</dbReference>
<dbReference type="GO" id="GO:0034605">
    <property type="term" value="P:cellular response to heat"/>
    <property type="evidence" value="ECO:0007669"/>
    <property type="project" value="TreeGrafter"/>
</dbReference>
<dbReference type="FunFam" id="3.40.50.300:FF:000025">
    <property type="entry name" value="ATP-dependent Clp protease subunit"/>
    <property type="match status" value="1"/>
</dbReference>
<dbReference type="InterPro" id="IPR004176">
    <property type="entry name" value="Clp_R_N"/>
</dbReference>
<dbReference type="InterPro" id="IPR019489">
    <property type="entry name" value="Clp_ATPase_C"/>
</dbReference>
<dbReference type="Pfam" id="PF02861">
    <property type="entry name" value="Clp_N"/>
    <property type="match status" value="1"/>
</dbReference>
<dbReference type="PROSITE" id="PS00871">
    <property type="entry name" value="CLPAB_2"/>
    <property type="match status" value="1"/>
</dbReference>
<keyword evidence="4 6" id="KW-0143">Chaperone</keyword>
<dbReference type="SMART" id="SM00382">
    <property type="entry name" value="AAA"/>
    <property type="match status" value="2"/>
</dbReference>
<keyword evidence="11" id="KW-1185">Reference proteome</keyword>
<dbReference type="PRINTS" id="PR00300">
    <property type="entry name" value="CLPPROTEASEA"/>
</dbReference>
<evidence type="ECO:0000256" key="7">
    <source>
        <dbReference type="SAM" id="Coils"/>
    </source>
</evidence>
<evidence type="ECO:0000259" key="9">
    <source>
        <dbReference type="PROSITE" id="PS51903"/>
    </source>
</evidence>
<comment type="similarity">
    <text evidence="6">Belongs to the ClpA/ClpB family.</text>
</comment>
<evidence type="ECO:0000256" key="2">
    <source>
        <dbReference type="ARBA" id="ARBA00022741"/>
    </source>
</evidence>
<evidence type="ECO:0000313" key="10">
    <source>
        <dbReference type="EMBL" id="QNI33802.1"/>
    </source>
</evidence>
<feature type="coiled-coil region" evidence="7">
    <location>
        <begin position="439"/>
        <end position="490"/>
    </location>
</feature>
<dbReference type="AlphaFoldDB" id="A0A7G8BMN2"/>
<dbReference type="InterPro" id="IPR001270">
    <property type="entry name" value="ClpA/B"/>
</dbReference>
<evidence type="ECO:0000313" key="11">
    <source>
        <dbReference type="Proteomes" id="UP000515312"/>
    </source>
</evidence>
<evidence type="ECO:0000256" key="6">
    <source>
        <dbReference type="RuleBase" id="RU004432"/>
    </source>
</evidence>
<dbReference type="Gene3D" id="1.10.1780.10">
    <property type="entry name" value="Clp, N-terminal domain"/>
    <property type="match status" value="1"/>
</dbReference>
<dbReference type="Proteomes" id="UP000515312">
    <property type="component" value="Chromosome"/>
</dbReference>
<dbReference type="InterPro" id="IPR018368">
    <property type="entry name" value="ClpA/B_CS1"/>
</dbReference>
<dbReference type="PROSITE" id="PS00870">
    <property type="entry name" value="CLPAB_1"/>
    <property type="match status" value="1"/>
</dbReference>
<sequence>MSLNLKSLITKLDDATRSAFEAAAGLCVSRTHYDIEVEHYLMKAIDSSDNDIAFILKQYGVDKSRLTNELQRSLDRLKTGNARSPAFSPQLVKMLTEAWTIATIEYDANQIRTGHTLLALLTNDELVRLIRDVSKELQLIPVETLRTDFFAVTAKSREEHSAAGAAAPAAAGADGAPRPAGSGKTQHLDQYTENLTAKAKAGKIDPVLGRDSEIRQVVDILMRRRQNNPIMTGEAGVGKTAVVEGFALRVSQGDVPPPLRNVQLHSLDLALLQAGAGVKGEFENRLKGLINEVKSSPHPIILFIDEAHTMIGAGGQAGQNDAANLLKPALARGELRTIAATTWSEYKKFFEKDAALARRFQVVKVEEPSEEQCATMLRGIIAAMEKHHNLRILDQAVTSTVKLTHRYLAGRQLPDKAVSVLDTACARLALGQTTIPPAIEDANRRIDDLKVQKQILERETTVGEDHAERLQTIEDQLAKTEESLGKLKAQWEKEVDLVSRIRVMREALESGAETVKAEGDGKPEVKPSLEALQALEAELEKVQGENPLMHVCVDEQIVGEVISAWTGIPLGKMVKDEITSVLELDQHLKKRVIGQDHGLAAIAQRIITSRASLDDPGKPVGVFMLVGPSGVGKTETALALSDLLYGGERNMITINMSEFQEAHTVSSLKGSPPGYVGYGEGGVLTEAVRRRPYSVVLLDEVEKAHPDVLELFYQVFDKGNMEDGEGRSIDFKNTIIILTSNAATDTLAKLTADKETMPDADGLLAAIKPELNKIFKPAFLGRMMVIPYFPVRDEALKQIIRLKIAKIQRRIQETHKIALHYDDAVLEEVAKRCTEVESGARNVDNILTNTMLPEISRQVLSCMAEETLTERVSVGVSPEGRFTYQW</sequence>
<evidence type="ECO:0000256" key="8">
    <source>
        <dbReference type="SAM" id="MobiDB-lite"/>
    </source>
</evidence>
<gene>
    <name evidence="10" type="primary">tssH</name>
    <name evidence="10" type="ORF">H7849_07745</name>
</gene>
<evidence type="ECO:0000256" key="4">
    <source>
        <dbReference type="ARBA" id="ARBA00023186"/>
    </source>
</evidence>
<dbReference type="InterPro" id="IPR003593">
    <property type="entry name" value="AAA+_ATPase"/>
</dbReference>
<dbReference type="RefSeq" id="WP_186745464.1">
    <property type="nucleotide sequence ID" value="NZ_CP060394.1"/>
</dbReference>
<keyword evidence="2 6" id="KW-0547">Nucleotide-binding</keyword>
<dbReference type="CDD" id="cd00009">
    <property type="entry name" value="AAA"/>
    <property type="match status" value="1"/>
</dbReference>
<feature type="region of interest" description="Disordered" evidence="8">
    <location>
        <begin position="161"/>
        <end position="186"/>
    </location>
</feature>
<dbReference type="Pfam" id="PF17871">
    <property type="entry name" value="AAA_lid_9"/>
    <property type="match status" value="1"/>
</dbReference>
<dbReference type="SMART" id="SM01086">
    <property type="entry name" value="ClpB_D2-small"/>
    <property type="match status" value="1"/>
</dbReference>
<evidence type="ECO:0000256" key="5">
    <source>
        <dbReference type="PROSITE-ProRule" id="PRU01251"/>
    </source>
</evidence>
<dbReference type="CDD" id="cd19499">
    <property type="entry name" value="RecA-like_ClpB_Hsp104-like"/>
    <property type="match status" value="1"/>
</dbReference>
<feature type="domain" description="Clp R" evidence="9">
    <location>
        <begin position="9"/>
        <end position="150"/>
    </location>
</feature>
<dbReference type="GO" id="GO:0016887">
    <property type="term" value="F:ATP hydrolysis activity"/>
    <property type="evidence" value="ECO:0007669"/>
    <property type="project" value="InterPro"/>
</dbReference>